<feature type="signal peptide" evidence="1">
    <location>
        <begin position="1"/>
        <end position="20"/>
    </location>
</feature>
<dbReference type="EMBL" id="JAHESE010000041">
    <property type="protein sequence ID" value="MBT1711797.1"/>
    <property type="molecule type" value="Genomic_DNA"/>
</dbReference>
<accession>A0AAP2E4S4</accession>
<evidence type="ECO:0000256" key="1">
    <source>
        <dbReference type="SAM" id="SignalP"/>
    </source>
</evidence>
<dbReference type="RefSeq" id="WP_254087368.1">
    <property type="nucleotide sequence ID" value="NZ_JAHESE010000041.1"/>
</dbReference>
<reference evidence="2 3" key="1">
    <citation type="submission" date="2021-05" db="EMBL/GenBank/DDBJ databases">
        <title>A Polyphasic approach of four new species of the genus Ohtaekwangia: Ohtaekwangia histidinii sp. nov., Ohtaekwangia cretensis sp. nov., Ohtaekwangia indiensis sp. nov., Ohtaekwangia reichenbachii sp. nov. from diverse environment.</title>
        <authorList>
            <person name="Octaviana S."/>
        </authorList>
    </citation>
    <scope>NUCLEOTIDE SEQUENCE [LARGE SCALE GENOMIC DNA]</scope>
    <source>
        <strain evidence="2 3">PWU5</strain>
    </source>
</reference>
<evidence type="ECO:0000313" key="2">
    <source>
        <dbReference type="EMBL" id="MBT1711797.1"/>
    </source>
</evidence>
<feature type="chain" id="PRO_5042998273" description="PKD domain-containing protein" evidence="1">
    <location>
        <begin position="21"/>
        <end position="258"/>
    </location>
</feature>
<evidence type="ECO:0000313" key="3">
    <source>
        <dbReference type="Proteomes" id="UP001319080"/>
    </source>
</evidence>
<comment type="caution">
    <text evidence="2">The sequence shown here is derived from an EMBL/GenBank/DDBJ whole genome shotgun (WGS) entry which is preliminary data.</text>
</comment>
<keyword evidence="3" id="KW-1185">Reference proteome</keyword>
<dbReference type="Proteomes" id="UP001319080">
    <property type="component" value="Unassembled WGS sequence"/>
</dbReference>
<gene>
    <name evidence="2" type="ORF">KK062_26385</name>
</gene>
<sequence length="258" mass="29110">MKKNSWFLSFCMFMFTILLLGCQEEVQPETAQDNAPLTERSGAHGRAGAVTPEFTFTALRGGQVPFRFFPYGPFTQLSIDWGDGTQEVINGEPMEGISHSYAATGEYAVRIVGDLGNIGVLSFYEDGPTREINLEHLPSLQNFSMHNVSTPRILDFRQNPFIAFIDVSRTDVQNMLFSANAPLTLVNILDNSRYSEKGFQDLIHQAYRSATNNRIDYGGLYIGLQATYELIAPLTPRSKAELRVLRDIFQWDIYPNNF</sequence>
<name>A0AAP2E4S4_9BACT</name>
<dbReference type="PROSITE" id="PS51257">
    <property type="entry name" value="PROKAR_LIPOPROTEIN"/>
    <property type="match status" value="1"/>
</dbReference>
<keyword evidence="1" id="KW-0732">Signal</keyword>
<protein>
    <recommendedName>
        <fullName evidence="4">PKD domain-containing protein</fullName>
    </recommendedName>
</protein>
<proteinExistence type="predicted"/>
<evidence type="ECO:0008006" key="4">
    <source>
        <dbReference type="Google" id="ProtNLM"/>
    </source>
</evidence>
<organism evidence="2 3">
    <name type="scientific">Dawidia cretensis</name>
    <dbReference type="NCBI Taxonomy" id="2782350"/>
    <lineage>
        <taxon>Bacteria</taxon>
        <taxon>Pseudomonadati</taxon>
        <taxon>Bacteroidota</taxon>
        <taxon>Cytophagia</taxon>
        <taxon>Cytophagales</taxon>
        <taxon>Chryseotaleaceae</taxon>
        <taxon>Dawidia</taxon>
    </lineage>
</organism>
<dbReference type="AlphaFoldDB" id="A0AAP2E4S4"/>